<name>A0A6B0VI17_9EURY</name>
<gene>
    <name evidence="2" type="ORF">GS429_03855</name>
</gene>
<dbReference type="EMBL" id="WUYX01000015">
    <property type="protein sequence ID" value="MXV61208.1"/>
    <property type="molecule type" value="Genomic_DNA"/>
</dbReference>
<evidence type="ECO:0000313" key="2">
    <source>
        <dbReference type="EMBL" id="MXV61208.1"/>
    </source>
</evidence>
<reference evidence="2 3" key="1">
    <citation type="submission" date="2020-01" db="EMBL/GenBank/DDBJ databases">
        <title>Natronorubrum sp. JWXQ-INN 674 isolated from Inner Mongolia Autonomous Region of China.</title>
        <authorList>
            <person name="Xue Q."/>
        </authorList>
    </citation>
    <scope>NUCLEOTIDE SEQUENCE [LARGE SCALE GENOMIC DNA]</scope>
    <source>
        <strain evidence="2 3">JWXQ-INN-674</strain>
    </source>
</reference>
<evidence type="ECO:0000256" key="1">
    <source>
        <dbReference type="SAM" id="Phobius"/>
    </source>
</evidence>
<comment type="caution">
    <text evidence="2">The sequence shown here is derived from an EMBL/GenBank/DDBJ whole genome shotgun (WGS) entry which is preliminary data.</text>
</comment>
<feature type="transmembrane region" description="Helical" evidence="1">
    <location>
        <begin position="6"/>
        <end position="24"/>
    </location>
</feature>
<dbReference type="Proteomes" id="UP000434101">
    <property type="component" value="Unassembled WGS sequence"/>
</dbReference>
<keyword evidence="1" id="KW-1133">Transmembrane helix</keyword>
<evidence type="ECO:0000313" key="3">
    <source>
        <dbReference type="Proteomes" id="UP000434101"/>
    </source>
</evidence>
<protein>
    <submittedName>
        <fullName evidence="2">Uncharacterized protein</fullName>
    </submittedName>
</protein>
<keyword evidence="3" id="KW-1185">Reference proteome</keyword>
<dbReference type="OrthoDB" id="166447at2157"/>
<feature type="transmembrane region" description="Helical" evidence="1">
    <location>
        <begin position="36"/>
        <end position="55"/>
    </location>
</feature>
<dbReference type="RefSeq" id="WP_160062888.1">
    <property type="nucleotide sequence ID" value="NZ_WUYX01000015.1"/>
</dbReference>
<keyword evidence="1" id="KW-0812">Transmembrane</keyword>
<sequence>MVVDILVALFGVVGTAALFAGARWDARRNEFSRPLLWAAIVAVPFAVGIGLYLFVPTAPMTGVIMTANTGLVLYGFEREVSTEDDEPAEPGTLPDR</sequence>
<dbReference type="AlphaFoldDB" id="A0A6B0VI17"/>
<proteinExistence type="predicted"/>
<organism evidence="2 3">
    <name type="scientific">Natronorubrum halalkaliphilum</name>
    <dbReference type="NCBI Taxonomy" id="2691917"/>
    <lineage>
        <taxon>Archaea</taxon>
        <taxon>Methanobacteriati</taxon>
        <taxon>Methanobacteriota</taxon>
        <taxon>Stenosarchaea group</taxon>
        <taxon>Halobacteria</taxon>
        <taxon>Halobacteriales</taxon>
        <taxon>Natrialbaceae</taxon>
        <taxon>Natronorubrum</taxon>
    </lineage>
</organism>
<keyword evidence="1" id="KW-0472">Membrane</keyword>
<accession>A0A6B0VI17</accession>